<reference evidence="1" key="2">
    <citation type="submission" date="2025-08" db="UniProtKB">
        <authorList>
            <consortium name="Ensembl"/>
        </authorList>
    </citation>
    <scope>IDENTIFICATION</scope>
</reference>
<organism evidence="1 2">
    <name type="scientific">Cairina moschata</name>
    <name type="common">Muscovy duck</name>
    <dbReference type="NCBI Taxonomy" id="8855"/>
    <lineage>
        <taxon>Eukaryota</taxon>
        <taxon>Metazoa</taxon>
        <taxon>Chordata</taxon>
        <taxon>Craniata</taxon>
        <taxon>Vertebrata</taxon>
        <taxon>Euteleostomi</taxon>
        <taxon>Archelosauria</taxon>
        <taxon>Archosauria</taxon>
        <taxon>Dinosauria</taxon>
        <taxon>Saurischia</taxon>
        <taxon>Theropoda</taxon>
        <taxon>Coelurosauria</taxon>
        <taxon>Aves</taxon>
        <taxon>Neognathae</taxon>
        <taxon>Galloanserae</taxon>
        <taxon>Anseriformes</taxon>
        <taxon>Anatidae</taxon>
        <taxon>Anatinae</taxon>
        <taxon>Cairina</taxon>
    </lineage>
</organism>
<reference evidence="1" key="1">
    <citation type="submission" date="2018-09" db="EMBL/GenBank/DDBJ databases">
        <title>Common duck and Muscovy duck high density SNP chip.</title>
        <authorList>
            <person name="Vignal A."/>
            <person name="Thebault N."/>
            <person name="Warren W.C."/>
        </authorList>
    </citation>
    <scope>NUCLEOTIDE SEQUENCE [LARGE SCALE GENOMIC DNA]</scope>
</reference>
<dbReference type="Ensembl" id="ENSCMMT00000030566.1">
    <property type="protein sequence ID" value="ENSCMMP00000028023.1"/>
    <property type="gene ID" value="ENSCMMG00000017112.1"/>
</dbReference>
<evidence type="ECO:0000313" key="1">
    <source>
        <dbReference type="Ensembl" id="ENSCMMP00000028023.1"/>
    </source>
</evidence>
<evidence type="ECO:0000313" key="2">
    <source>
        <dbReference type="Proteomes" id="UP000694556"/>
    </source>
</evidence>
<sequence>NVFLSFRRINHPSLRLPWKSCSSGQPQGLCGMGLSFSCPTEEQAHRWVLSWWTPKLLLFARMTQLILLASFSCRKIHTKRHQDL</sequence>
<dbReference type="AlphaFoldDB" id="A0A8C3D4V4"/>
<proteinExistence type="predicted"/>
<accession>A0A8C3D4V4</accession>
<name>A0A8C3D4V4_CAIMO</name>
<keyword evidence="2" id="KW-1185">Reference proteome</keyword>
<protein>
    <submittedName>
        <fullName evidence="1">Uncharacterized protein</fullName>
    </submittedName>
</protein>
<reference evidence="1" key="3">
    <citation type="submission" date="2025-09" db="UniProtKB">
        <authorList>
            <consortium name="Ensembl"/>
        </authorList>
    </citation>
    <scope>IDENTIFICATION</scope>
</reference>
<dbReference type="Proteomes" id="UP000694556">
    <property type="component" value="Chromosome 7"/>
</dbReference>